<dbReference type="Pfam" id="PF02554">
    <property type="entry name" value="CstA"/>
    <property type="match status" value="2"/>
</dbReference>
<feature type="transmembrane region" description="Helical" evidence="7">
    <location>
        <begin position="184"/>
        <end position="205"/>
    </location>
</feature>
<reference evidence="9 10" key="1">
    <citation type="submission" date="2018-09" db="EMBL/GenBank/DDBJ databases">
        <authorList>
            <person name="Postec A."/>
        </authorList>
    </citation>
    <scope>NUCLEOTIDE SEQUENCE [LARGE SCALE GENOMIC DNA]</scope>
    <source>
        <strain evidence="9">70B-A</strain>
    </source>
</reference>
<feature type="transmembrane region" description="Helical" evidence="7">
    <location>
        <begin position="355"/>
        <end position="376"/>
    </location>
</feature>
<evidence type="ECO:0000313" key="10">
    <source>
        <dbReference type="Proteomes" id="UP000279029"/>
    </source>
</evidence>
<dbReference type="KEGG" id="cbar:PATL70BA_0337"/>
<protein>
    <submittedName>
        <fullName evidence="9">Carbon starvation protein A</fullName>
    </submittedName>
</protein>
<gene>
    <name evidence="9" type="ORF">PATL70BA_0337</name>
</gene>
<evidence type="ECO:0000259" key="8">
    <source>
        <dbReference type="Pfam" id="PF02554"/>
    </source>
</evidence>
<organism evidence="9 10">
    <name type="scientific">Petrocella atlantisensis</name>
    <dbReference type="NCBI Taxonomy" id="2173034"/>
    <lineage>
        <taxon>Bacteria</taxon>
        <taxon>Bacillati</taxon>
        <taxon>Bacillota</taxon>
        <taxon>Clostridia</taxon>
        <taxon>Lachnospirales</taxon>
        <taxon>Vallitaleaceae</taxon>
        <taxon>Petrocella</taxon>
    </lineage>
</organism>
<feature type="transmembrane region" description="Helical" evidence="7">
    <location>
        <begin position="262"/>
        <end position="285"/>
    </location>
</feature>
<dbReference type="Proteomes" id="UP000279029">
    <property type="component" value="Chromosome"/>
</dbReference>
<evidence type="ECO:0000256" key="6">
    <source>
        <dbReference type="ARBA" id="ARBA00023136"/>
    </source>
</evidence>
<feature type="transmembrane region" description="Helical" evidence="7">
    <location>
        <begin position="437"/>
        <end position="455"/>
    </location>
</feature>
<feature type="transmembrane region" description="Helical" evidence="7">
    <location>
        <begin position="80"/>
        <end position="99"/>
    </location>
</feature>
<keyword evidence="5 7" id="KW-1133">Transmembrane helix</keyword>
<dbReference type="InterPro" id="IPR003706">
    <property type="entry name" value="CstA_N"/>
</dbReference>
<dbReference type="OrthoDB" id="9761224at2"/>
<dbReference type="PANTHER" id="PTHR30252:SF4">
    <property type="entry name" value="CARBON STARVATION"/>
    <property type="match status" value="1"/>
</dbReference>
<evidence type="ECO:0000313" key="9">
    <source>
        <dbReference type="EMBL" id="VDN46184.1"/>
    </source>
</evidence>
<evidence type="ECO:0000256" key="7">
    <source>
        <dbReference type="SAM" id="Phobius"/>
    </source>
</evidence>
<feature type="transmembrane region" description="Helical" evidence="7">
    <location>
        <begin position="297"/>
        <end position="324"/>
    </location>
</feature>
<dbReference type="AlphaFoldDB" id="A0A3P7NSM4"/>
<dbReference type="PANTHER" id="PTHR30252">
    <property type="entry name" value="INNER MEMBRANE PEPTIDE TRANSPORTER"/>
    <property type="match status" value="1"/>
</dbReference>
<dbReference type="RefSeq" id="WP_125135740.1">
    <property type="nucleotide sequence ID" value="NZ_LR130778.1"/>
</dbReference>
<feature type="transmembrane region" description="Helical" evidence="7">
    <location>
        <begin position="159"/>
        <end position="177"/>
    </location>
</feature>
<evidence type="ECO:0000256" key="4">
    <source>
        <dbReference type="ARBA" id="ARBA00022692"/>
    </source>
</evidence>
<evidence type="ECO:0000256" key="2">
    <source>
        <dbReference type="ARBA" id="ARBA00007755"/>
    </source>
</evidence>
<evidence type="ECO:0000256" key="3">
    <source>
        <dbReference type="ARBA" id="ARBA00022475"/>
    </source>
</evidence>
<proteinExistence type="inferred from homology"/>
<sequence>MISFLLSVIALILGYAFYGKVVEKIFGADNNKPTPAVSMADGVDFVTIDTKKAFLIQFLNIAGLGPIFGAVAGAYWGPSAFLWIVLGSIFAGATHDYFAGMLSVRHNGQTFAEIVGHYLGTSAKNAMRIFSVVLLILVGVVFVNGPAGLLENLTGIPRLAWVGVIIVYYLLATVLPIDKIIGRIYPIFGAALLIMGVGIIVGIFAKGYTIPEIQFNNLHPTGKAIFPYLFITIACGAISGFHATQSPIMARCISDEKQGRSIFYGAMITEGIIALIWAAAAMAFFGSTATLAEAGAAAVVVNTISVSLLGTFGGALAIIGVVACPITSGDTAFRSARLAIADALKFNQLKLSNRFIIAVPLFAIGIALCFIDFAIIWRYFAWANQTLAMVMLWAAESFLIQNKKFHYICSLPAAFMTAVTVTYILIAPEGLKLPTNIGYPVGIITAVLAFAFFLYKASKYTFKIDVGEAEAA</sequence>
<feature type="transmembrane region" description="Helical" evidence="7">
    <location>
        <begin position="129"/>
        <end position="147"/>
    </location>
</feature>
<keyword evidence="4 7" id="KW-0812">Transmembrane</keyword>
<name>A0A3P7NSM4_9FIRM</name>
<feature type="transmembrane region" description="Helical" evidence="7">
    <location>
        <begin position="407"/>
        <end position="425"/>
    </location>
</feature>
<accession>A0A3P7NSM4</accession>
<keyword evidence="3" id="KW-1003">Cell membrane</keyword>
<evidence type="ECO:0000256" key="5">
    <source>
        <dbReference type="ARBA" id="ARBA00022989"/>
    </source>
</evidence>
<dbReference type="InterPro" id="IPR051605">
    <property type="entry name" value="CstA"/>
</dbReference>
<comment type="subcellular location">
    <subcellularLocation>
        <location evidence="1">Cell membrane</location>
        <topology evidence="1">Multi-pass membrane protein</topology>
    </subcellularLocation>
</comment>
<dbReference type="GO" id="GO:0005886">
    <property type="term" value="C:plasma membrane"/>
    <property type="evidence" value="ECO:0007669"/>
    <property type="project" value="UniProtKB-SubCell"/>
</dbReference>
<feature type="transmembrane region" description="Helical" evidence="7">
    <location>
        <begin position="382"/>
        <end position="400"/>
    </location>
</feature>
<evidence type="ECO:0000256" key="1">
    <source>
        <dbReference type="ARBA" id="ARBA00004651"/>
    </source>
</evidence>
<comment type="similarity">
    <text evidence="2">Belongs to the peptide transporter carbon starvation (CstA) (TC 2.A.114) family.</text>
</comment>
<keyword evidence="6 7" id="KW-0472">Membrane</keyword>
<dbReference type="GO" id="GO:0009267">
    <property type="term" value="P:cellular response to starvation"/>
    <property type="evidence" value="ECO:0007669"/>
    <property type="project" value="InterPro"/>
</dbReference>
<feature type="transmembrane region" description="Helical" evidence="7">
    <location>
        <begin position="225"/>
        <end position="241"/>
    </location>
</feature>
<dbReference type="EMBL" id="LR130778">
    <property type="protein sequence ID" value="VDN46184.1"/>
    <property type="molecule type" value="Genomic_DNA"/>
</dbReference>
<feature type="domain" description="CstA N-terminal" evidence="8">
    <location>
        <begin position="4"/>
        <end position="143"/>
    </location>
</feature>
<keyword evidence="10" id="KW-1185">Reference proteome</keyword>
<feature type="domain" description="CstA N-terminal" evidence="8">
    <location>
        <begin position="158"/>
        <end position="281"/>
    </location>
</feature>